<sequence>MARGSNPNIDPNIDPMLQPNAGGVGGGAYAQLNSTEREILAGITQAEQEVRDAEKALQEYKDTIEKLRLPSWDRIEDMVFGRGEAFLQRNVDEAKARMAEIEEIIANRGTGNKGKGKGKAVVGQGQ</sequence>
<proteinExistence type="predicted"/>
<feature type="region of interest" description="Disordered" evidence="2">
    <location>
        <begin position="1"/>
        <end position="29"/>
    </location>
</feature>
<keyword evidence="4" id="KW-1185">Reference proteome</keyword>
<protein>
    <submittedName>
        <fullName evidence="3">Uncharacterized protein</fullName>
    </submittedName>
</protein>
<comment type="caution">
    <text evidence="3">The sequence shown here is derived from an EMBL/GenBank/DDBJ whole genome shotgun (WGS) entry which is preliminary data.</text>
</comment>
<evidence type="ECO:0000256" key="1">
    <source>
        <dbReference type="SAM" id="Coils"/>
    </source>
</evidence>
<evidence type="ECO:0000313" key="4">
    <source>
        <dbReference type="Proteomes" id="UP000800235"/>
    </source>
</evidence>
<name>A0A9P4NM14_9PEZI</name>
<gene>
    <name evidence="3" type="ORF">EJ08DRAFT_651293</name>
</gene>
<evidence type="ECO:0000256" key="2">
    <source>
        <dbReference type="SAM" id="MobiDB-lite"/>
    </source>
</evidence>
<feature type="coiled-coil region" evidence="1">
    <location>
        <begin position="43"/>
        <end position="104"/>
    </location>
</feature>
<keyword evidence="1" id="KW-0175">Coiled coil</keyword>
<dbReference type="Proteomes" id="UP000800235">
    <property type="component" value="Unassembled WGS sequence"/>
</dbReference>
<reference evidence="3" key="1">
    <citation type="journal article" date="2020" name="Stud. Mycol.">
        <title>101 Dothideomycetes genomes: a test case for predicting lifestyles and emergence of pathogens.</title>
        <authorList>
            <person name="Haridas S."/>
            <person name="Albert R."/>
            <person name="Binder M."/>
            <person name="Bloem J."/>
            <person name="Labutti K."/>
            <person name="Salamov A."/>
            <person name="Andreopoulos B."/>
            <person name="Baker S."/>
            <person name="Barry K."/>
            <person name="Bills G."/>
            <person name="Bluhm B."/>
            <person name="Cannon C."/>
            <person name="Castanera R."/>
            <person name="Culley D."/>
            <person name="Daum C."/>
            <person name="Ezra D."/>
            <person name="Gonzalez J."/>
            <person name="Henrissat B."/>
            <person name="Kuo A."/>
            <person name="Liang C."/>
            <person name="Lipzen A."/>
            <person name="Lutzoni F."/>
            <person name="Magnuson J."/>
            <person name="Mondo S."/>
            <person name="Nolan M."/>
            <person name="Ohm R."/>
            <person name="Pangilinan J."/>
            <person name="Park H.-J."/>
            <person name="Ramirez L."/>
            <person name="Alfaro M."/>
            <person name="Sun H."/>
            <person name="Tritt A."/>
            <person name="Yoshinaga Y."/>
            <person name="Zwiers L.-H."/>
            <person name="Turgeon B."/>
            <person name="Goodwin S."/>
            <person name="Spatafora J."/>
            <person name="Crous P."/>
            <person name="Grigoriev I."/>
        </authorList>
    </citation>
    <scope>NUCLEOTIDE SEQUENCE</scope>
    <source>
        <strain evidence="3">CBS 130266</strain>
    </source>
</reference>
<evidence type="ECO:0000313" key="3">
    <source>
        <dbReference type="EMBL" id="KAF2427703.1"/>
    </source>
</evidence>
<dbReference type="AlphaFoldDB" id="A0A9P4NM14"/>
<dbReference type="EMBL" id="MU007058">
    <property type="protein sequence ID" value="KAF2427703.1"/>
    <property type="molecule type" value="Genomic_DNA"/>
</dbReference>
<organism evidence="3 4">
    <name type="scientific">Tothia fuscella</name>
    <dbReference type="NCBI Taxonomy" id="1048955"/>
    <lineage>
        <taxon>Eukaryota</taxon>
        <taxon>Fungi</taxon>
        <taxon>Dikarya</taxon>
        <taxon>Ascomycota</taxon>
        <taxon>Pezizomycotina</taxon>
        <taxon>Dothideomycetes</taxon>
        <taxon>Pleosporomycetidae</taxon>
        <taxon>Venturiales</taxon>
        <taxon>Cylindrosympodiaceae</taxon>
        <taxon>Tothia</taxon>
    </lineage>
</organism>
<accession>A0A9P4NM14</accession>